<name>A0A844ZQT8_9SPHN</name>
<keyword evidence="1" id="KW-0732">Signal</keyword>
<reference evidence="2 3" key="1">
    <citation type="submission" date="2019-12" db="EMBL/GenBank/DDBJ databases">
        <title>Genomic-based taxomic classification of the family Erythrobacteraceae.</title>
        <authorList>
            <person name="Xu L."/>
        </authorList>
    </citation>
    <scope>NUCLEOTIDE SEQUENCE [LARGE SCALE GENOMIC DNA]</scope>
    <source>
        <strain evidence="2 3">KCTC 52763</strain>
    </source>
</reference>
<keyword evidence="3" id="KW-1185">Reference proteome</keyword>
<dbReference type="AlphaFoldDB" id="A0A844ZQT8"/>
<evidence type="ECO:0000313" key="2">
    <source>
        <dbReference type="EMBL" id="MXO90215.1"/>
    </source>
</evidence>
<dbReference type="EMBL" id="WTYX01000001">
    <property type="protein sequence ID" value="MXO90215.1"/>
    <property type="molecule type" value="Genomic_DNA"/>
</dbReference>
<accession>A0A844ZQT8</accession>
<organism evidence="2 3">
    <name type="scientific">Pontixanthobacter aquaemixtae</name>
    <dbReference type="NCBI Taxonomy" id="1958940"/>
    <lineage>
        <taxon>Bacteria</taxon>
        <taxon>Pseudomonadati</taxon>
        <taxon>Pseudomonadota</taxon>
        <taxon>Alphaproteobacteria</taxon>
        <taxon>Sphingomonadales</taxon>
        <taxon>Erythrobacteraceae</taxon>
        <taxon>Pontixanthobacter</taxon>
    </lineage>
</organism>
<gene>
    <name evidence="2" type="ORF">GRI41_05240</name>
</gene>
<comment type="caution">
    <text evidence="2">The sequence shown here is derived from an EMBL/GenBank/DDBJ whole genome shotgun (WGS) entry which is preliminary data.</text>
</comment>
<dbReference type="RefSeq" id="WP_160603692.1">
    <property type="nucleotide sequence ID" value="NZ_WTYX01000001.1"/>
</dbReference>
<sequence>MTRSRFSLVMAAGLLAAVLHAPAIAQDAANAEPTAEEQRAKARHAEWIAAQKARCGAESLDSIPGKEWMDAYGWRYATSAEANAAYTDLVKNTPPWPSYMLPSVARLEPGRRFQMAFSKAQPNDKPGGFGTFDRIGSVEEVREDLAVLLTWKEDVDRVVTFEITKPTLVLVGPIGPQVDPVACKLLHGRYSQFQLLMPPAERKDYMRFITQVKLAQPLVGPNGEPTS</sequence>
<evidence type="ECO:0000313" key="3">
    <source>
        <dbReference type="Proteomes" id="UP000442714"/>
    </source>
</evidence>
<protein>
    <submittedName>
        <fullName evidence="2">Uncharacterized protein</fullName>
    </submittedName>
</protein>
<feature type="signal peptide" evidence="1">
    <location>
        <begin position="1"/>
        <end position="25"/>
    </location>
</feature>
<dbReference type="Proteomes" id="UP000442714">
    <property type="component" value="Unassembled WGS sequence"/>
</dbReference>
<proteinExistence type="predicted"/>
<feature type="chain" id="PRO_5032708186" evidence="1">
    <location>
        <begin position="26"/>
        <end position="227"/>
    </location>
</feature>
<evidence type="ECO:0000256" key="1">
    <source>
        <dbReference type="SAM" id="SignalP"/>
    </source>
</evidence>
<dbReference type="OrthoDB" id="7595681at2"/>